<dbReference type="GO" id="GO:0003824">
    <property type="term" value="F:catalytic activity"/>
    <property type="evidence" value="ECO:0007669"/>
    <property type="project" value="InterPro"/>
</dbReference>
<dbReference type="EMBL" id="MLQQ01000020">
    <property type="protein sequence ID" value="OIJ12609.1"/>
    <property type="molecule type" value="Genomic_DNA"/>
</dbReference>
<evidence type="ECO:0000313" key="4">
    <source>
        <dbReference type="EMBL" id="OIJ12609.1"/>
    </source>
</evidence>
<dbReference type="InterPro" id="IPR015424">
    <property type="entry name" value="PyrdxlP-dep_Trfase"/>
</dbReference>
<comment type="cofactor">
    <cofactor evidence="1">
        <name>pyridoxal 5'-phosphate</name>
        <dbReference type="ChEBI" id="CHEBI:597326"/>
    </cofactor>
</comment>
<organism evidence="4 5">
    <name type="scientific">Anaerobacillus arseniciselenatis</name>
    <dbReference type="NCBI Taxonomy" id="85682"/>
    <lineage>
        <taxon>Bacteria</taxon>
        <taxon>Bacillati</taxon>
        <taxon>Bacillota</taxon>
        <taxon>Bacilli</taxon>
        <taxon>Bacillales</taxon>
        <taxon>Bacillaceae</taxon>
        <taxon>Anaerobacillus</taxon>
    </lineage>
</organism>
<keyword evidence="5" id="KW-1185">Reference proteome</keyword>
<dbReference type="PANTHER" id="PTHR43277:SF3">
    <property type="entry name" value="DECARBOXYLASE, PUTATIVE-RELATED"/>
    <property type="match status" value="1"/>
</dbReference>
<proteinExistence type="predicted"/>
<dbReference type="SUPFAM" id="SSF53383">
    <property type="entry name" value="PLP-dependent transferases"/>
    <property type="match status" value="1"/>
</dbReference>
<protein>
    <recommendedName>
        <fullName evidence="3">Orn/Lys/Arg decarboxylases family 1 pyridoxal-P attachment site domain-containing protein</fullName>
    </recommendedName>
</protein>
<evidence type="ECO:0000256" key="1">
    <source>
        <dbReference type="ARBA" id="ARBA00001933"/>
    </source>
</evidence>
<dbReference type="PANTHER" id="PTHR43277">
    <property type="entry name" value="ARGININE DECARBOXYLASE"/>
    <property type="match status" value="1"/>
</dbReference>
<dbReference type="Gene3D" id="3.40.640.10">
    <property type="entry name" value="Type I PLP-dependent aspartate aminotransferase-like (Major domain)"/>
    <property type="match status" value="1"/>
</dbReference>
<accession>A0A1S2LJA2</accession>
<reference evidence="4 5" key="1">
    <citation type="submission" date="2016-10" db="EMBL/GenBank/DDBJ databases">
        <title>Draft genome sequences of four alkaliphilic bacteria belonging to the Anaerobacillus genus.</title>
        <authorList>
            <person name="Bassil N.M."/>
            <person name="Lloyd J.R."/>
        </authorList>
    </citation>
    <scope>NUCLEOTIDE SEQUENCE [LARGE SCALE GENOMIC DNA]</scope>
    <source>
        <strain evidence="4 5">DSM 15340</strain>
    </source>
</reference>
<dbReference type="Proteomes" id="UP000180098">
    <property type="component" value="Unassembled WGS sequence"/>
</dbReference>
<dbReference type="InterPro" id="IPR000310">
    <property type="entry name" value="Orn/Lys/Arg_deCO2ase_major_dom"/>
</dbReference>
<dbReference type="AlphaFoldDB" id="A0A1S2LJA2"/>
<comment type="caution">
    <text evidence="4">The sequence shown here is derived from an EMBL/GenBank/DDBJ whole genome shotgun (WGS) entry which is preliminary data.</text>
</comment>
<evidence type="ECO:0000256" key="2">
    <source>
        <dbReference type="ARBA" id="ARBA00022898"/>
    </source>
</evidence>
<dbReference type="Pfam" id="PF01276">
    <property type="entry name" value="OKR_DC_1"/>
    <property type="match status" value="1"/>
</dbReference>
<evidence type="ECO:0000259" key="3">
    <source>
        <dbReference type="Pfam" id="PF01276"/>
    </source>
</evidence>
<gene>
    <name evidence="4" type="ORF">BKP35_10625</name>
</gene>
<evidence type="ECO:0000313" key="5">
    <source>
        <dbReference type="Proteomes" id="UP000180098"/>
    </source>
</evidence>
<keyword evidence="2" id="KW-0663">Pyridoxal phosphate</keyword>
<dbReference type="CDD" id="cd00615">
    <property type="entry name" value="Orn_deC_like"/>
    <property type="match status" value="1"/>
</dbReference>
<name>A0A1S2LJA2_9BACI</name>
<dbReference type="RefSeq" id="WP_071313331.1">
    <property type="nucleotide sequence ID" value="NZ_MLQQ01000020.1"/>
</dbReference>
<sequence>MDQNKLPLFEALLAHHQKNSSSFHVPGHKNGVLMPEAAKLWYRSLLPLDVTELSGLDDLHHPSGVIKEAEQLTADLYRSERCFFLVGGSTAGNLAMILATCEEGDTVLVQRNSHKSILNGLRLAKVQPIFLQPKFDREAQIATCLDEDDVIENIKKFSDAKAIIITNPNYYGFTVSLKNIVTEAHKYDIAVLVDEAHGAHFGHQSSLLPKSALEDGADVVVQSAHKTLPAMTMSSYLHFNSKLVDIEKLAYYLQVLQSSSPSYPLMASLDLARYFLATLTEEQLLNTLKSIKEHSC</sequence>
<feature type="domain" description="Orn/Lys/Arg decarboxylases family 1 pyridoxal-P attachment site" evidence="3">
    <location>
        <begin position="7"/>
        <end position="287"/>
    </location>
</feature>
<dbReference type="InterPro" id="IPR052357">
    <property type="entry name" value="Orn_Lys_Arg_decarboxylase-I"/>
</dbReference>
<dbReference type="InterPro" id="IPR015421">
    <property type="entry name" value="PyrdxlP-dep_Trfase_major"/>
</dbReference>